<dbReference type="AlphaFoldDB" id="E7GAP0"/>
<keyword evidence="1" id="KW-1133">Transmembrane helix</keyword>
<dbReference type="GeneID" id="78229781"/>
<keyword evidence="3" id="KW-1185">Reference proteome</keyword>
<name>E7GAP0_9FIRM</name>
<sequence length="60" mass="7074">MTTNMILELYQRLTSFIIFKMILILLIKMKQTIICIHGIHFHSTVDLSVYKSRDGPMFEV</sequence>
<evidence type="ECO:0000256" key="1">
    <source>
        <dbReference type="SAM" id="Phobius"/>
    </source>
</evidence>
<organism evidence="2 3">
    <name type="scientific">Coprobacillus cateniformis</name>
    <dbReference type="NCBI Taxonomy" id="100884"/>
    <lineage>
        <taxon>Bacteria</taxon>
        <taxon>Bacillati</taxon>
        <taxon>Bacillota</taxon>
        <taxon>Erysipelotrichia</taxon>
        <taxon>Erysipelotrichales</taxon>
        <taxon>Coprobacillaceae</taxon>
        <taxon>Coprobacillus</taxon>
    </lineage>
</organism>
<reference evidence="2 3" key="1">
    <citation type="submission" date="2010-12" db="EMBL/GenBank/DDBJ databases">
        <title>The Genome Sequence of Coprobacillus sp. strain 29_1.</title>
        <authorList>
            <consortium name="The Broad Institute Genome Sequencing Platform"/>
            <person name="Earl A."/>
            <person name="Ward D."/>
            <person name="Feldgarden M."/>
            <person name="Gevers D."/>
            <person name="Daigneault M."/>
            <person name="Sibley C.D."/>
            <person name="White A."/>
            <person name="Strauss J."/>
            <person name="Allen-Vercoe E."/>
            <person name="Young S.K."/>
            <person name="Zeng Q."/>
            <person name="Gargeya S."/>
            <person name="Fitzgerald M."/>
            <person name="Haas B."/>
            <person name="Abouelleil A."/>
            <person name="Alvarado L."/>
            <person name="Arachchi H.M."/>
            <person name="Berlin A."/>
            <person name="Brown A."/>
            <person name="Chapman S.B."/>
            <person name="Chen Z."/>
            <person name="Dunbar C."/>
            <person name="Freedman E."/>
            <person name="Gearin G."/>
            <person name="Gellesch M."/>
            <person name="Goldberg J."/>
            <person name="Griggs A."/>
            <person name="Gujja S."/>
            <person name="Heilman E."/>
            <person name="Heiman D."/>
            <person name="Howarth C."/>
            <person name="Larson L."/>
            <person name="Lui A."/>
            <person name="MacDonald P.J.P."/>
            <person name="Mehta T."/>
            <person name="Montmayeur A."/>
            <person name="Murphy C."/>
            <person name="Neiman D."/>
            <person name="Pearson M."/>
            <person name="Priest M."/>
            <person name="Roberts A."/>
            <person name="Saif S."/>
            <person name="Shea T."/>
            <person name="Shenoy N."/>
            <person name="Sisk P."/>
            <person name="Stolte C."/>
            <person name="Sykes S."/>
            <person name="White J."/>
            <person name="Yandava C."/>
            <person name="Nusbaum C."/>
            <person name="Birren B."/>
        </authorList>
    </citation>
    <scope>NUCLEOTIDE SEQUENCE [LARGE SCALE GENOMIC DNA]</scope>
    <source>
        <strain evidence="2 3">29_1</strain>
    </source>
</reference>
<keyword evidence="1" id="KW-0812">Transmembrane</keyword>
<dbReference type="RefSeq" id="WP_008788932.1">
    <property type="nucleotide sequence ID" value="NZ_AKCB01000001.1"/>
</dbReference>
<keyword evidence="1" id="KW-0472">Membrane</keyword>
<evidence type="ECO:0000313" key="3">
    <source>
        <dbReference type="Proteomes" id="UP000003157"/>
    </source>
</evidence>
<accession>E7GAP0</accession>
<dbReference type="EMBL" id="ADKX01000032">
    <property type="protein sequence ID" value="EFW04941.1"/>
    <property type="molecule type" value="Genomic_DNA"/>
</dbReference>
<dbReference type="Proteomes" id="UP000003157">
    <property type="component" value="Unassembled WGS sequence"/>
</dbReference>
<gene>
    <name evidence="2" type="ORF">HMPREF9488_01830</name>
</gene>
<dbReference type="HOGENOM" id="CLU_2933472_0_0_9"/>
<proteinExistence type="predicted"/>
<comment type="caution">
    <text evidence="2">The sequence shown here is derived from an EMBL/GenBank/DDBJ whole genome shotgun (WGS) entry which is preliminary data.</text>
</comment>
<evidence type="ECO:0000313" key="2">
    <source>
        <dbReference type="EMBL" id="EFW04941.1"/>
    </source>
</evidence>
<dbReference type="STRING" id="100884.GCA_000269565_01926"/>
<protein>
    <submittedName>
        <fullName evidence="2">Uncharacterized protein</fullName>
    </submittedName>
</protein>
<feature type="transmembrane region" description="Helical" evidence="1">
    <location>
        <begin position="6"/>
        <end position="27"/>
    </location>
</feature>